<dbReference type="InterPro" id="IPR001672">
    <property type="entry name" value="G6P_Isomerase"/>
</dbReference>
<dbReference type="Proteomes" id="UP000831786">
    <property type="component" value="Chromosome"/>
</dbReference>
<keyword evidence="3 4" id="KW-0413">Isomerase</keyword>
<reference evidence="4 5" key="1">
    <citation type="submission" date="2022-04" db="EMBL/GenBank/DDBJ databases">
        <title>Leucobacter sp. isolated from rhizosphere of garlic.</title>
        <authorList>
            <person name="Won M."/>
            <person name="Lee C.-M."/>
            <person name="Woen H.-Y."/>
            <person name="Kwon S.-W."/>
        </authorList>
    </citation>
    <scope>NUCLEOTIDE SEQUENCE [LARGE SCALE GENOMIC DNA]</scope>
    <source>
        <strain evidence="4 5">H21R-40</strain>
    </source>
</reference>
<sequence length="534" mass="53953">MTIRLDAGMPERAIAETVAELVEARVASRIFARDAGLWGAEAAAEAAIRLGWTDVSPAAERLIPEIEALRAEFAASGVDRVVLCGMGGSSLAPEVIARWHGVPLEVLDSTHPAVVRRAVAGDLSRTVVVVSSKSGGTIETLSQRAAFERAFAAAGIDPAGRIVVVTDPGSALEADARARGQRVFLADPEVGGRFSALTAFGLVPAGLAGAELRALLAEADSVRAELAADDASNPALRLAAAIGEGLPGRFLLAVRASHGADAGLGQWIEQLVAESTGKDGVGVLPIALAETAPEFVRTPAQALPIAVGPERSEDGAGPGSEGILLDAPLGAQFLLWEVATSVLGRLIGIDPFDQPDVEAAKVAARAALAAPARDAAVEAAPIAELADAVVQAAPGAAPRSASGLVDALRAVVPATGYLAIQAYLDASATRTELEALRAGLAASLGVPVALGFGPGYLHSTGQLHKGGPAAGAFLQLSDTGAGELGIPDGEAGFGALIAAQARGDRGVLAERGRPVIALGCPDPAETVRRIITAI</sequence>
<dbReference type="SUPFAM" id="SSF53697">
    <property type="entry name" value="SIS domain"/>
    <property type="match status" value="1"/>
</dbReference>
<dbReference type="RefSeq" id="WP_244729529.1">
    <property type="nucleotide sequence ID" value="NZ_CP095045.1"/>
</dbReference>
<evidence type="ECO:0000256" key="2">
    <source>
        <dbReference type="ARBA" id="ARBA00023152"/>
    </source>
</evidence>
<keyword evidence="5" id="KW-1185">Reference proteome</keyword>
<evidence type="ECO:0000313" key="4">
    <source>
        <dbReference type="EMBL" id="UOQ58498.1"/>
    </source>
</evidence>
<dbReference type="PROSITE" id="PS51463">
    <property type="entry name" value="P_GLUCOSE_ISOMERASE_3"/>
    <property type="match status" value="1"/>
</dbReference>
<dbReference type="InterPro" id="IPR046348">
    <property type="entry name" value="SIS_dom_sf"/>
</dbReference>
<organism evidence="4 5">
    <name type="scientific">Leucobacter allii</name>
    <dbReference type="NCBI Taxonomy" id="2932247"/>
    <lineage>
        <taxon>Bacteria</taxon>
        <taxon>Bacillati</taxon>
        <taxon>Actinomycetota</taxon>
        <taxon>Actinomycetes</taxon>
        <taxon>Micrococcales</taxon>
        <taxon>Microbacteriaceae</taxon>
        <taxon>Leucobacter</taxon>
    </lineage>
</organism>
<keyword evidence="1" id="KW-0312">Gluconeogenesis</keyword>
<dbReference type="EMBL" id="CP095045">
    <property type="protein sequence ID" value="UOQ58498.1"/>
    <property type="molecule type" value="Genomic_DNA"/>
</dbReference>
<accession>A0ABY4FQE9</accession>
<dbReference type="GO" id="GO:0016853">
    <property type="term" value="F:isomerase activity"/>
    <property type="evidence" value="ECO:0007669"/>
    <property type="project" value="UniProtKB-KW"/>
</dbReference>
<protein>
    <submittedName>
        <fullName evidence="4">Glucose-6-phosphate isomerase</fullName>
    </submittedName>
</protein>
<dbReference type="Gene3D" id="3.40.50.10490">
    <property type="entry name" value="Glucose-6-phosphate isomerase like protein, domain 1"/>
    <property type="match status" value="3"/>
</dbReference>
<dbReference type="PANTHER" id="PTHR11469:SF1">
    <property type="entry name" value="GLUCOSE-6-PHOSPHATE ISOMERASE"/>
    <property type="match status" value="1"/>
</dbReference>
<dbReference type="PANTHER" id="PTHR11469">
    <property type="entry name" value="GLUCOSE-6-PHOSPHATE ISOMERASE"/>
    <property type="match status" value="1"/>
</dbReference>
<gene>
    <name evidence="4" type="ORF">MUN78_06620</name>
</gene>
<proteinExistence type="predicted"/>
<evidence type="ECO:0000313" key="5">
    <source>
        <dbReference type="Proteomes" id="UP000831786"/>
    </source>
</evidence>
<name>A0ABY4FQE9_9MICO</name>
<evidence type="ECO:0000256" key="1">
    <source>
        <dbReference type="ARBA" id="ARBA00022432"/>
    </source>
</evidence>
<keyword evidence="2" id="KW-0324">Glycolysis</keyword>
<evidence type="ECO:0000256" key="3">
    <source>
        <dbReference type="ARBA" id="ARBA00023235"/>
    </source>
</evidence>